<dbReference type="RefSeq" id="XP_001790704.1">
    <property type="nucleotide sequence ID" value="XM_001790652.1"/>
</dbReference>
<gene>
    <name evidence="2" type="ORF">JI435_000060</name>
</gene>
<feature type="region of interest" description="Disordered" evidence="1">
    <location>
        <begin position="185"/>
        <end position="213"/>
    </location>
</feature>
<dbReference type="Proteomes" id="UP000663193">
    <property type="component" value="Chromosome 1"/>
</dbReference>
<dbReference type="KEGG" id="pno:SNOG_00006"/>
<reference evidence="3" key="1">
    <citation type="journal article" date="2021" name="BMC Genomics">
        <title>Chromosome-level genome assembly and manually-curated proteome of model necrotroph Parastagonospora nodorum Sn15 reveals a genome-wide trove of candidate effector homologs, and redundancy of virulence-related functions within an accessory chromosome.</title>
        <authorList>
            <person name="Bertazzoni S."/>
            <person name="Jones D.A.B."/>
            <person name="Phan H.T."/>
            <person name="Tan K.-C."/>
            <person name="Hane J.K."/>
        </authorList>
    </citation>
    <scope>NUCLEOTIDE SEQUENCE [LARGE SCALE GENOMIC DNA]</scope>
    <source>
        <strain evidence="3">SN15 / ATCC MYA-4574 / FGSC 10173)</strain>
    </source>
</reference>
<accession>A0A7U2HVS9</accession>
<dbReference type="AlphaFoldDB" id="A0A7U2HVS9"/>
<proteinExistence type="predicted"/>
<feature type="region of interest" description="Disordered" evidence="1">
    <location>
        <begin position="1"/>
        <end position="33"/>
    </location>
</feature>
<name>A0A7U2HVS9_PHANO</name>
<evidence type="ECO:0000256" key="1">
    <source>
        <dbReference type="SAM" id="MobiDB-lite"/>
    </source>
</evidence>
<organism evidence="2 3">
    <name type="scientific">Phaeosphaeria nodorum (strain SN15 / ATCC MYA-4574 / FGSC 10173)</name>
    <name type="common">Glume blotch fungus</name>
    <name type="synonym">Parastagonospora nodorum</name>
    <dbReference type="NCBI Taxonomy" id="321614"/>
    <lineage>
        <taxon>Eukaryota</taxon>
        <taxon>Fungi</taxon>
        <taxon>Dikarya</taxon>
        <taxon>Ascomycota</taxon>
        <taxon>Pezizomycotina</taxon>
        <taxon>Dothideomycetes</taxon>
        <taxon>Pleosporomycetidae</taxon>
        <taxon>Pleosporales</taxon>
        <taxon>Pleosporineae</taxon>
        <taxon>Phaeosphaeriaceae</taxon>
        <taxon>Parastagonospora</taxon>
    </lineage>
</organism>
<dbReference type="EMBL" id="CP069023">
    <property type="protein sequence ID" value="QRC90496.1"/>
    <property type="molecule type" value="Genomic_DNA"/>
</dbReference>
<dbReference type="OMA" id="WPWEDEG"/>
<protein>
    <submittedName>
        <fullName evidence="2">Uncharacterized protein</fullName>
    </submittedName>
</protein>
<sequence length="350" mass="38038">MDPTSPFSHSRADTEPDDVPLPGTPATGNAPSATTAALASSSTVAATEPNIILTHVRHFVSTLIEIVSPVPVRQGWMYLYNTLHNKIATCPAIYRYGPLALIISIGVAEWQQPGFIPGPQQLTNAIIGFLCATILVLGVLAVNEYIETNKWPWQDEEWIWPWEKWLWQDTVYDLGASTRTIADGLVSPPSARTPHMVEASPMKPISPRTKTPVIETNSMLPPTASKRPIIIPPTPQLPVGMRPPPMPAPAQIHRSGIIGESPAPSKPSYSTGNAFAEKYGRLQAVSDWHAGIDRVHDATEGTRMDVWARKDVKGKGEAVESIEEAGDVRADDFREGSMGLLAVPELTPDL</sequence>
<dbReference type="VEuPathDB" id="FungiDB:JI435_000060"/>
<keyword evidence="3" id="KW-1185">Reference proteome</keyword>
<dbReference type="OrthoDB" id="3796633at2759"/>
<evidence type="ECO:0000313" key="3">
    <source>
        <dbReference type="Proteomes" id="UP000663193"/>
    </source>
</evidence>
<evidence type="ECO:0000313" key="2">
    <source>
        <dbReference type="EMBL" id="QRC90496.1"/>
    </source>
</evidence>